<gene>
    <name evidence="1" type="ORF">TCLT_LOCUS7485</name>
</gene>
<sequence length="66" mass="7964">MTFLLNKKKALETVEEHANAKNNEWWRMNEIFRRWKYGKDICAEGRSNSNSEEAYRGVLGWEQRDK</sequence>
<organism evidence="3">
    <name type="scientific">Thelazia callipaeda</name>
    <name type="common">Oriental eyeworm</name>
    <name type="synonym">Parasitic nematode</name>
    <dbReference type="NCBI Taxonomy" id="103827"/>
    <lineage>
        <taxon>Eukaryota</taxon>
        <taxon>Metazoa</taxon>
        <taxon>Ecdysozoa</taxon>
        <taxon>Nematoda</taxon>
        <taxon>Chromadorea</taxon>
        <taxon>Rhabditida</taxon>
        <taxon>Spirurina</taxon>
        <taxon>Spiruromorpha</taxon>
        <taxon>Thelazioidea</taxon>
        <taxon>Thelaziidae</taxon>
        <taxon>Thelazia</taxon>
    </lineage>
</organism>
<reference evidence="1 2" key="2">
    <citation type="submission" date="2018-11" db="EMBL/GenBank/DDBJ databases">
        <authorList>
            <consortium name="Pathogen Informatics"/>
        </authorList>
    </citation>
    <scope>NUCLEOTIDE SEQUENCE [LARGE SCALE GENOMIC DNA]</scope>
</reference>
<evidence type="ECO:0000313" key="1">
    <source>
        <dbReference type="EMBL" id="VDN04947.1"/>
    </source>
</evidence>
<evidence type="ECO:0000313" key="2">
    <source>
        <dbReference type="Proteomes" id="UP000276776"/>
    </source>
</evidence>
<name>A0A0N5D3I4_THECL</name>
<dbReference type="EMBL" id="UYYF01004512">
    <property type="protein sequence ID" value="VDN04947.1"/>
    <property type="molecule type" value="Genomic_DNA"/>
</dbReference>
<dbReference type="AlphaFoldDB" id="A0A0N5D3I4"/>
<reference evidence="3" key="1">
    <citation type="submission" date="2017-02" db="UniProtKB">
        <authorList>
            <consortium name="WormBaseParasite"/>
        </authorList>
    </citation>
    <scope>IDENTIFICATION</scope>
</reference>
<accession>A0A0N5D3I4</accession>
<keyword evidence="2" id="KW-1185">Reference proteome</keyword>
<proteinExistence type="predicted"/>
<protein>
    <submittedName>
        <fullName evidence="3">ACB domain-containing protein</fullName>
    </submittedName>
</protein>
<evidence type="ECO:0000313" key="3">
    <source>
        <dbReference type="WBParaSite" id="TCLT_0000749601-mRNA-1"/>
    </source>
</evidence>
<dbReference type="Proteomes" id="UP000276776">
    <property type="component" value="Unassembled WGS sequence"/>
</dbReference>
<dbReference type="WBParaSite" id="TCLT_0000749601-mRNA-1">
    <property type="protein sequence ID" value="TCLT_0000749601-mRNA-1"/>
    <property type="gene ID" value="TCLT_0000749601"/>
</dbReference>